<accession>A0A2D2C0K7</accession>
<dbReference type="SUPFAM" id="SSF56349">
    <property type="entry name" value="DNA breaking-rejoining enzymes"/>
    <property type="match status" value="1"/>
</dbReference>
<gene>
    <name evidence="6" type="ORF">PYTT13_09000</name>
</gene>
<dbReference type="GO" id="GO:0003677">
    <property type="term" value="F:DNA binding"/>
    <property type="evidence" value="ECO:0007669"/>
    <property type="project" value="UniProtKB-KW"/>
</dbReference>
<evidence type="ECO:0000256" key="3">
    <source>
        <dbReference type="ARBA" id="ARBA00023125"/>
    </source>
</evidence>
<evidence type="ECO:0000256" key="1">
    <source>
        <dbReference type="ARBA" id="ARBA00008857"/>
    </source>
</evidence>
<sequence length="319" mass="36224">MNAIIREYLQSYVFERKAASTKKEYKRMFLALGERFGKLPLRALASPRVRGVFLDYQEEIARTRPREADNRLSVLSTVFSRAKRKGKIRDNPLLDFERLYSGDRSEKIWTADDIITFMADAPEELQVALILALHTGQRYGDLIRLKWSQYSGTTILLRQRKTKVLVPIHVSQNLRRTLDGMPRPGQNILTRADGRPWFTDANDKALSKAWSAHMIVCGLRPQNYATFTQQEKSQFLRFNDLRGTAVTLLAEAGCEVPQIASITGHTLQSATRILEKYMAMTPALSRAAIQAFESSPATAFANQLQTGPQRKKQSSEKTQ</sequence>
<reference evidence="6 7" key="1">
    <citation type="submission" date="2017-10" db="EMBL/GenBank/DDBJ databases">
        <title>Complete genome sequence of Paracoccus yeei TT13 isolated from human skin.</title>
        <authorList>
            <person name="Lee K."/>
            <person name="Lim J.Y."/>
            <person name="Hwang I."/>
        </authorList>
    </citation>
    <scope>NUCLEOTIDE SEQUENCE [LARGE SCALE GENOMIC DNA]</scope>
    <source>
        <strain evidence="6 7">TT13</strain>
    </source>
</reference>
<keyword evidence="2" id="KW-0229">DNA integration</keyword>
<keyword evidence="3" id="KW-0238">DNA-binding</keyword>
<dbReference type="InterPro" id="IPR002104">
    <property type="entry name" value="Integrase_catalytic"/>
</dbReference>
<dbReference type="Proteomes" id="UP000229314">
    <property type="component" value="Chromosome"/>
</dbReference>
<evidence type="ECO:0000313" key="6">
    <source>
        <dbReference type="EMBL" id="ATQ55939.1"/>
    </source>
</evidence>
<dbReference type="EMBL" id="CP024422">
    <property type="protein sequence ID" value="ATQ55939.1"/>
    <property type="molecule type" value="Genomic_DNA"/>
</dbReference>
<dbReference type="PANTHER" id="PTHR30629:SF2">
    <property type="entry name" value="PROPHAGE INTEGRASE INTS-RELATED"/>
    <property type="match status" value="1"/>
</dbReference>
<evidence type="ECO:0000313" key="7">
    <source>
        <dbReference type="Proteomes" id="UP000229314"/>
    </source>
</evidence>
<dbReference type="InterPro" id="IPR013762">
    <property type="entry name" value="Integrase-like_cat_sf"/>
</dbReference>
<comment type="similarity">
    <text evidence="1">Belongs to the 'phage' integrase family.</text>
</comment>
<dbReference type="GO" id="GO:0006310">
    <property type="term" value="P:DNA recombination"/>
    <property type="evidence" value="ECO:0007669"/>
    <property type="project" value="UniProtKB-KW"/>
</dbReference>
<proteinExistence type="inferred from homology"/>
<dbReference type="Pfam" id="PF00589">
    <property type="entry name" value="Phage_integrase"/>
    <property type="match status" value="1"/>
</dbReference>
<dbReference type="GO" id="GO:0015074">
    <property type="term" value="P:DNA integration"/>
    <property type="evidence" value="ECO:0007669"/>
    <property type="project" value="UniProtKB-KW"/>
</dbReference>
<dbReference type="Gene3D" id="1.10.443.10">
    <property type="entry name" value="Intergrase catalytic core"/>
    <property type="match status" value="1"/>
</dbReference>
<name>A0A2D2C0K7_9RHOB</name>
<dbReference type="Gene3D" id="1.10.150.130">
    <property type="match status" value="1"/>
</dbReference>
<evidence type="ECO:0000259" key="5">
    <source>
        <dbReference type="PROSITE" id="PS51898"/>
    </source>
</evidence>
<organism evidence="6 7">
    <name type="scientific">Paracoccus yeei</name>
    <dbReference type="NCBI Taxonomy" id="147645"/>
    <lineage>
        <taxon>Bacteria</taxon>
        <taxon>Pseudomonadati</taxon>
        <taxon>Pseudomonadota</taxon>
        <taxon>Alphaproteobacteria</taxon>
        <taxon>Rhodobacterales</taxon>
        <taxon>Paracoccaceae</taxon>
        <taxon>Paracoccus</taxon>
    </lineage>
</organism>
<dbReference type="PANTHER" id="PTHR30629">
    <property type="entry name" value="PROPHAGE INTEGRASE"/>
    <property type="match status" value="1"/>
</dbReference>
<dbReference type="PROSITE" id="PS51898">
    <property type="entry name" value="TYR_RECOMBINASE"/>
    <property type="match status" value="1"/>
</dbReference>
<dbReference type="InterPro" id="IPR011010">
    <property type="entry name" value="DNA_brk_join_enz"/>
</dbReference>
<dbReference type="AlphaFoldDB" id="A0A2D2C0K7"/>
<dbReference type="InterPro" id="IPR050808">
    <property type="entry name" value="Phage_Integrase"/>
</dbReference>
<feature type="domain" description="Tyr recombinase" evidence="5">
    <location>
        <begin position="104"/>
        <end position="290"/>
    </location>
</feature>
<evidence type="ECO:0000256" key="2">
    <source>
        <dbReference type="ARBA" id="ARBA00022908"/>
    </source>
</evidence>
<keyword evidence="4" id="KW-0233">DNA recombination</keyword>
<protein>
    <submittedName>
        <fullName evidence="6">Integrase</fullName>
    </submittedName>
</protein>
<evidence type="ECO:0000256" key="4">
    <source>
        <dbReference type="ARBA" id="ARBA00023172"/>
    </source>
</evidence>
<dbReference type="InterPro" id="IPR010998">
    <property type="entry name" value="Integrase_recombinase_N"/>
</dbReference>